<reference evidence="3" key="1">
    <citation type="submission" date="2023-03" db="EMBL/GenBank/DDBJ databases">
        <title>Andean soil-derived lignocellulolytic bacterial consortium as a source of novel taxa and putative plastic-active enzymes.</title>
        <authorList>
            <person name="Diaz-Garcia L."/>
            <person name="Chuvochina M."/>
            <person name="Feuerriegel G."/>
            <person name="Bunk B."/>
            <person name="Sproer C."/>
            <person name="Streit W.R."/>
            <person name="Rodriguez L.M."/>
            <person name="Overmann J."/>
            <person name="Jimenez D.J."/>
        </authorList>
    </citation>
    <scope>NUCLEOTIDE SEQUENCE</scope>
    <source>
        <strain evidence="3">MAG 3858</strain>
    </source>
</reference>
<dbReference type="PANTHER" id="PTHR31061">
    <property type="entry name" value="LD22376P"/>
    <property type="match status" value="1"/>
</dbReference>
<dbReference type="EMBL" id="CP119313">
    <property type="protein sequence ID" value="WEK20991.1"/>
    <property type="molecule type" value="Genomic_DNA"/>
</dbReference>
<evidence type="ECO:0000256" key="1">
    <source>
        <dbReference type="SAM" id="Phobius"/>
    </source>
</evidence>
<evidence type="ECO:0000259" key="2">
    <source>
        <dbReference type="Pfam" id="PF16401"/>
    </source>
</evidence>
<feature type="transmembrane region" description="Helical" evidence="1">
    <location>
        <begin position="20"/>
        <end position="37"/>
    </location>
</feature>
<name>A0AAJ5WAF9_9SPHI</name>
<feature type="transmembrane region" description="Helical" evidence="1">
    <location>
        <begin position="99"/>
        <end position="117"/>
    </location>
</feature>
<proteinExistence type="predicted"/>
<feature type="transmembrane region" description="Helical" evidence="1">
    <location>
        <begin position="339"/>
        <end position="357"/>
    </location>
</feature>
<evidence type="ECO:0000313" key="3">
    <source>
        <dbReference type="EMBL" id="WEK20991.1"/>
    </source>
</evidence>
<evidence type="ECO:0000313" key="4">
    <source>
        <dbReference type="Proteomes" id="UP001214530"/>
    </source>
</evidence>
<feature type="transmembrane region" description="Helical" evidence="1">
    <location>
        <begin position="234"/>
        <end position="252"/>
    </location>
</feature>
<organism evidence="3 4">
    <name type="scientific">Candidatus Pedobacter colombiensis</name>
    <dbReference type="NCBI Taxonomy" id="3121371"/>
    <lineage>
        <taxon>Bacteria</taxon>
        <taxon>Pseudomonadati</taxon>
        <taxon>Bacteroidota</taxon>
        <taxon>Sphingobacteriia</taxon>
        <taxon>Sphingobacteriales</taxon>
        <taxon>Sphingobacteriaceae</taxon>
        <taxon>Pedobacter</taxon>
    </lineage>
</organism>
<feature type="domain" description="DUF5009" evidence="2">
    <location>
        <begin position="16"/>
        <end position="113"/>
    </location>
</feature>
<dbReference type="InterPro" id="IPR032176">
    <property type="entry name" value="DUF5009"/>
</dbReference>
<keyword evidence="1" id="KW-1133">Transmembrane helix</keyword>
<feature type="transmembrane region" description="Helical" evidence="1">
    <location>
        <begin position="57"/>
        <end position="78"/>
    </location>
</feature>
<dbReference type="Pfam" id="PF16401">
    <property type="entry name" value="DUF5009"/>
    <property type="match status" value="1"/>
</dbReference>
<feature type="transmembrane region" description="Helical" evidence="1">
    <location>
        <begin position="149"/>
        <end position="168"/>
    </location>
</feature>
<feature type="transmembrane region" description="Helical" evidence="1">
    <location>
        <begin position="123"/>
        <end position="142"/>
    </location>
</feature>
<dbReference type="AlphaFoldDB" id="A0AAJ5WAF9"/>
<keyword evidence="1" id="KW-0472">Membrane</keyword>
<feature type="transmembrane region" description="Helical" evidence="1">
    <location>
        <begin position="200"/>
        <end position="222"/>
    </location>
</feature>
<dbReference type="Proteomes" id="UP001214530">
    <property type="component" value="Chromosome"/>
</dbReference>
<dbReference type="PANTHER" id="PTHR31061:SF24">
    <property type="entry name" value="LD22376P"/>
    <property type="match status" value="1"/>
</dbReference>
<keyword evidence="1" id="KW-0812">Transmembrane</keyword>
<feature type="transmembrane region" description="Helical" evidence="1">
    <location>
        <begin position="264"/>
        <end position="283"/>
    </location>
</feature>
<protein>
    <submittedName>
        <fullName evidence="3">DUF5009 domain-containing protein</fullName>
    </submittedName>
</protein>
<feature type="transmembrane region" description="Helical" evidence="1">
    <location>
        <begin position="290"/>
        <end position="308"/>
    </location>
</feature>
<sequence>MSEKEMPKATAQRLFSLDFFRGFTMFMLVGSGLYELMRNADHSIVSEIGWQFEHRYWHGLTLWDFVEPFFMFIVGVAIPFSVMNRLEKGDSWNKVFRHVLQRSIILFFLGILIYSVSSGKPVWRLWNVLTQLSVTYVFAFLLMRKSITLQLLISLFLLLLSESLYRSWPVEGFNQPFVADHNFGSWLDLKLMGELESDHWVAFNVVPTAALTIWGVVAGLILRSNRTHRHKIRILLTAGAICVSAGFALGFFTPMIKRIGTSSIILETGGWSIIMLAFSYWLVDVMKIRKVPAFFAVVGMNSLFIYLFEQTGGASFLARIVKPFAYTCFFWLGETGVNYGTAVFTWFLLWYICYWLYKRKIFIKI</sequence>
<gene>
    <name evidence="3" type="ORF">P0Y49_07545</name>
</gene>
<accession>A0AAJ5WAF9</accession>